<feature type="transmembrane region" description="Helical" evidence="1">
    <location>
        <begin position="103"/>
        <end position="124"/>
    </location>
</feature>
<feature type="transmembrane region" description="Helical" evidence="1">
    <location>
        <begin position="7"/>
        <end position="27"/>
    </location>
</feature>
<dbReference type="EMBL" id="LAZR01050406">
    <property type="protein sequence ID" value="KKK87431.1"/>
    <property type="molecule type" value="Genomic_DNA"/>
</dbReference>
<name>A0A0F9BSV8_9ZZZZ</name>
<reference evidence="2" key="1">
    <citation type="journal article" date="2015" name="Nature">
        <title>Complex archaea that bridge the gap between prokaryotes and eukaryotes.</title>
        <authorList>
            <person name="Spang A."/>
            <person name="Saw J.H."/>
            <person name="Jorgensen S.L."/>
            <person name="Zaremba-Niedzwiedzka K."/>
            <person name="Martijn J."/>
            <person name="Lind A.E."/>
            <person name="van Eijk R."/>
            <person name="Schleper C."/>
            <person name="Guy L."/>
            <person name="Ettema T.J."/>
        </authorList>
    </citation>
    <scope>NUCLEOTIDE SEQUENCE</scope>
</reference>
<accession>A0A0F9BSV8</accession>
<dbReference type="AlphaFoldDB" id="A0A0F9BSV8"/>
<gene>
    <name evidence="2" type="ORF">LCGC14_2753310</name>
</gene>
<keyword evidence="1" id="KW-0812">Transmembrane</keyword>
<protein>
    <submittedName>
        <fullName evidence="2">Uncharacterized protein</fullName>
    </submittedName>
</protein>
<proteinExistence type="predicted"/>
<organism evidence="2">
    <name type="scientific">marine sediment metagenome</name>
    <dbReference type="NCBI Taxonomy" id="412755"/>
    <lineage>
        <taxon>unclassified sequences</taxon>
        <taxon>metagenomes</taxon>
        <taxon>ecological metagenomes</taxon>
    </lineage>
</organism>
<feature type="transmembrane region" description="Helical" evidence="1">
    <location>
        <begin position="178"/>
        <end position="198"/>
    </location>
</feature>
<evidence type="ECO:0000313" key="2">
    <source>
        <dbReference type="EMBL" id="KKK87431.1"/>
    </source>
</evidence>
<feature type="transmembrane region" description="Helical" evidence="1">
    <location>
        <begin position="279"/>
        <end position="305"/>
    </location>
</feature>
<feature type="transmembrane region" description="Helical" evidence="1">
    <location>
        <begin position="249"/>
        <end position="267"/>
    </location>
</feature>
<evidence type="ECO:0000256" key="1">
    <source>
        <dbReference type="SAM" id="Phobius"/>
    </source>
</evidence>
<feature type="transmembrane region" description="Helical" evidence="1">
    <location>
        <begin position="145"/>
        <end position="166"/>
    </location>
</feature>
<feature type="non-terminal residue" evidence="2">
    <location>
        <position position="314"/>
    </location>
</feature>
<keyword evidence="1" id="KW-1133">Transmembrane helix</keyword>
<feature type="transmembrane region" description="Helical" evidence="1">
    <location>
        <begin position="73"/>
        <end position="91"/>
    </location>
</feature>
<feature type="transmembrane region" description="Helical" evidence="1">
    <location>
        <begin position="219"/>
        <end position="237"/>
    </location>
</feature>
<sequence>MKIALTVFFGITIFIASFMIFWIQPLYSKTLLPILGGSPSVWNTSLFFYQTALFVGYAYSHFLTRKFNLKQQIYIHISIGALAFISLPVTVPQYEPAWVLSHPTLWLFSILTVYVGPAFVVLSSTSPLLQRWYSYTKLKNSHDPYFFYSISNAGNIAALVLFILLLEPAIGLTRMLQGWSYSYAAFGALMLICILALIKFAPKSETEHTSVSLPGTNRWPAVLLLSFIPTSLLYGVTQHISFNIASTPLMWVMPLILYLTAFVIAFMRKRIIKIRLIRGLQLGMIGVYVLLFMFSVDINILPAWFVVPVHLVLF</sequence>
<keyword evidence="1" id="KW-0472">Membrane</keyword>
<comment type="caution">
    <text evidence="2">The sequence shown here is derived from an EMBL/GenBank/DDBJ whole genome shotgun (WGS) entry which is preliminary data.</text>
</comment>
<feature type="transmembrane region" description="Helical" evidence="1">
    <location>
        <begin position="47"/>
        <end position="64"/>
    </location>
</feature>